<accession>A0A853G2P8</accession>
<protein>
    <submittedName>
        <fullName evidence="1">Uncharacterized protein</fullName>
    </submittedName>
</protein>
<sequence length="90" mass="10207">MIIFLVTAELLYLCGCGAIKVTLKSRRLALKSHREEITKLLDMLDELKRRGYSVEADSKEFEEILDGFSEALFGRSGYKMAILFSSPNDN</sequence>
<evidence type="ECO:0000313" key="2">
    <source>
        <dbReference type="Proteomes" id="UP000525329"/>
    </source>
</evidence>
<evidence type="ECO:0000313" key="1">
    <source>
        <dbReference type="EMBL" id="NYT52614.1"/>
    </source>
</evidence>
<organism evidence="1 2">
    <name type="scientific">Candidatus Vesicomyosocius endoextente</name>
    <dbReference type="NCBI Taxonomy" id="2738853"/>
    <lineage>
        <taxon>Bacteria</taxon>
        <taxon>Pseudomonadati</taxon>
        <taxon>Pseudomonadota</taxon>
        <taxon>Gammaproteobacteria</taxon>
        <taxon>Candidatus Pseudothioglobaceae</taxon>
        <taxon>Candidatus Vesicomyidisocius</taxon>
    </lineage>
</organism>
<dbReference type="Proteomes" id="UP000525329">
    <property type="component" value="Unassembled WGS sequence"/>
</dbReference>
<gene>
    <name evidence="1" type="ORF">H0A74_03465</name>
</gene>
<dbReference type="EMBL" id="JACCHU010000002">
    <property type="protein sequence ID" value="NYT52614.1"/>
    <property type="molecule type" value="Genomic_DNA"/>
</dbReference>
<dbReference type="AlphaFoldDB" id="A0A853G2P8"/>
<reference evidence="1 2" key="1">
    <citation type="submission" date="2020-05" db="EMBL/GenBank/DDBJ databases">
        <title>Horizontal transmission and recombination maintain forever young bacterial symbiont genomes.</title>
        <authorList>
            <person name="Russell S.L."/>
            <person name="Pepper-Tunick E."/>
            <person name="Svedberg J."/>
            <person name="Byrne A."/>
            <person name="Ruelas Castillo J."/>
            <person name="Vollmers C."/>
            <person name="Beinart R.A."/>
            <person name="Corbett-Detig R."/>
        </authorList>
    </citation>
    <scope>NUCLEOTIDE SEQUENCE [LARGE SCALE GENOMIC DNA]</scope>
    <source>
        <strain evidence="1">Monterey_2004</strain>
    </source>
</reference>
<proteinExistence type="predicted"/>
<comment type="caution">
    <text evidence="1">The sequence shown here is derived from an EMBL/GenBank/DDBJ whole genome shotgun (WGS) entry which is preliminary data.</text>
</comment>
<name>A0A853G2P8_9GAMM</name>